<accession>A0A7X0JHX6</accession>
<dbReference type="RefSeq" id="WP_184653931.1">
    <property type="nucleotide sequence ID" value="NZ_JACHBU010000002.1"/>
</dbReference>
<evidence type="ECO:0000313" key="9">
    <source>
        <dbReference type="EMBL" id="MBB6507474.1"/>
    </source>
</evidence>
<dbReference type="Proteomes" id="UP000585437">
    <property type="component" value="Unassembled WGS sequence"/>
</dbReference>
<gene>
    <name evidence="9" type="ORF">F4695_000806</name>
</gene>
<feature type="transmembrane region" description="Helical" evidence="8">
    <location>
        <begin position="26"/>
        <end position="44"/>
    </location>
</feature>
<dbReference type="Gene3D" id="2.40.128.260">
    <property type="entry name" value="Type IV secretion system, VirB10/TraB/TrbI"/>
    <property type="match status" value="2"/>
</dbReference>
<keyword evidence="5 8" id="KW-1133">Transmembrane helix</keyword>
<keyword evidence="3" id="KW-1003">Cell membrane</keyword>
<feature type="compositionally biased region" description="Basic and acidic residues" evidence="7">
    <location>
        <begin position="114"/>
        <end position="148"/>
    </location>
</feature>
<dbReference type="CDD" id="cd16429">
    <property type="entry name" value="VirB10"/>
    <property type="match status" value="1"/>
</dbReference>
<evidence type="ECO:0000256" key="3">
    <source>
        <dbReference type="ARBA" id="ARBA00022475"/>
    </source>
</evidence>
<dbReference type="InterPro" id="IPR042217">
    <property type="entry name" value="T4SS_VirB10/TrbI"/>
</dbReference>
<comment type="subcellular location">
    <subcellularLocation>
        <location evidence="1">Cell membrane</location>
        <topology evidence="1">Single-pass membrane protein</topology>
    </subcellularLocation>
</comment>
<comment type="caution">
    <text evidence="9">The sequence shown here is derived from an EMBL/GenBank/DDBJ whole genome shotgun (WGS) entry which is preliminary data.</text>
</comment>
<dbReference type="EMBL" id="JACHBU010000002">
    <property type="protein sequence ID" value="MBB6507474.1"/>
    <property type="molecule type" value="Genomic_DNA"/>
</dbReference>
<feature type="compositionally biased region" description="Pro residues" evidence="7">
    <location>
        <begin position="76"/>
        <end position="86"/>
    </location>
</feature>
<keyword evidence="6 8" id="KW-0472">Membrane</keyword>
<reference evidence="9 10" key="1">
    <citation type="submission" date="2020-08" db="EMBL/GenBank/DDBJ databases">
        <title>The Agave Microbiome: Exploring the role of microbial communities in plant adaptations to desert environments.</title>
        <authorList>
            <person name="Partida-Martinez L.P."/>
        </authorList>
    </citation>
    <scope>NUCLEOTIDE SEQUENCE [LARGE SCALE GENOMIC DNA]</scope>
    <source>
        <strain evidence="9 10">AS3.12</strain>
    </source>
</reference>
<dbReference type="AlphaFoldDB" id="A0A7X0JHX6"/>
<organism evidence="9 10">
    <name type="scientific">Rhizobium soli</name>
    <dbReference type="NCBI Taxonomy" id="424798"/>
    <lineage>
        <taxon>Bacteria</taxon>
        <taxon>Pseudomonadati</taxon>
        <taxon>Pseudomonadota</taxon>
        <taxon>Alphaproteobacteria</taxon>
        <taxon>Hyphomicrobiales</taxon>
        <taxon>Rhizobiaceae</taxon>
        <taxon>Rhizobium/Agrobacterium group</taxon>
        <taxon>Rhizobium</taxon>
    </lineage>
</organism>
<protein>
    <submittedName>
        <fullName evidence="9">Type IV secretion system protein VirB10</fullName>
    </submittedName>
</protein>
<name>A0A7X0JHX6_9HYPH</name>
<keyword evidence="4 8" id="KW-0812">Transmembrane</keyword>
<evidence type="ECO:0000256" key="4">
    <source>
        <dbReference type="ARBA" id="ARBA00022692"/>
    </source>
</evidence>
<evidence type="ECO:0000256" key="7">
    <source>
        <dbReference type="SAM" id="MobiDB-lite"/>
    </source>
</evidence>
<evidence type="ECO:0000313" key="10">
    <source>
        <dbReference type="Proteomes" id="UP000585437"/>
    </source>
</evidence>
<dbReference type="InterPro" id="IPR005498">
    <property type="entry name" value="T4SS_VirB10/TraB/TrbI"/>
</dbReference>
<proteinExistence type="inferred from homology"/>
<sequence>MSRFDYDHLDGVSLVAAKRSNFARNAGFVALGLLMVGGLVLVNWPSQRLGGISMVPGETAGEERFDPPAFPLQRQPLPPADQPLPPATVTVPEEPAPETIVEEAPPSDGSDQADANRDREEMERQMREEEAARQAQEEETTRQAARDAMQERLQSDQMITIEADGGGQDGDTVATDADNQVVQVPGSDSDPNKAFLAQSEQNRITPAIASRNARPDALIAQGTLIRGFLETAINSDLPGMVRAVVRENVYSLDGRRILVPKGSRLVGEYKSGLSRGQKRVFVVWNRIVVSDGTQVDIASPGADNIGQAGLTGKVDTHWAERVGSAMFFSILGSGAQIGTALALDNGNETPRTITSTDPATGITTTTTLDSSGNGRDGVMSAVTQGTSGFTQLATESAQNSENIPPTIHVDQGADVTIFVRRDLDFSKLYGDPLQEELRRIRRGLAVPRGSASSSTGWYPPPPVYK</sequence>
<evidence type="ECO:0000256" key="1">
    <source>
        <dbReference type="ARBA" id="ARBA00004162"/>
    </source>
</evidence>
<evidence type="ECO:0000256" key="5">
    <source>
        <dbReference type="ARBA" id="ARBA00022989"/>
    </source>
</evidence>
<dbReference type="Pfam" id="PF03743">
    <property type="entry name" value="TrbI"/>
    <property type="match status" value="1"/>
</dbReference>
<evidence type="ECO:0000256" key="8">
    <source>
        <dbReference type="SAM" id="Phobius"/>
    </source>
</evidence>
<comment type="similarity">
    <text evidence="2">Belongs to the TrbI/VirB10 family.</text>
</comment>
<feature type="region of interest" description="Disordered" evidence="7">
    <location>
        <begin position="58"/>
        <end position="148"/>
    </location>
</feature>
<dbReference type="NCBIfam" id="NF038091">
    <property type="entry name" value="T4SS_VirB10"/>
    <property type="match status" value="1"/>
</dbReference>
<evidence type="ECO:0000256" key="2">
    <source>
        <dbReference type="ARBA" id="ARBA00010265"/>
    </source>
</evidence>
<keyword evidence="10" id="KW-1185">Reference proteome</keyword>
<evidence type="ECO:0000256" key="6">
    <source>
        <dbReference type="ARBA" id="ARBA00023136"/>
    </source>
</evidence>
<dbReference type="InterPro" id="IPR047695">
    <property type="entry name" value="T4SS_VirB10/PtlG"/>
</dbReference>
<dbReference type="GO" id="GO:0005886">
    <property type="term" value="C:plasma membrane"/>
    <property type="evidence" value="ECO:0007669"/>
    <property type="project" value="UniProtKB-SubCell"/>
</dbReference>
<feature type="region of interest" description="Disordered" evidence="7">
    <location>
        <begin position="446"/>
        <end position="465"/>
    </location>
</feature>